<dbReference type="EMBL" id="CM004480">
    <property type="protein sequence ID" value="OCT68866.1"/>
    <property type="molecule type" value="Genomic_DNA"/>
</dbReference>
<keyword evidence="4 10" id="KW-0812">Transmembrane</keyword>
<dbReference type="InterPro" id="IPR017452">
    <property type="entry name" value="GPCR_Rhodpsn_7TM"/>
</dbReference>
<dbReference type="GO" id="GO:0004930">
    <property type="term" value="F:G protein-coupled receptor activity"/>
    <property type="evidence" value="ECO:0007669"/>
    <property type="project" value="UniProtKB-KW"/>
</dbReference>
<organism evidence="12 13">
    <name type="scientific">Xenopus laevis</name>
    <name type="common">African clawed frog</name>
    <dbReference type="NCBI Taxonomy" id="8355"/>
    <lineage>
        <taxon>Eukaryota</taxon>
        <taxon>Metazoa</taxon>
        <taxon>Chordata</taxon>
        <taxon>Craniata</taxon>
        <taxon>Vertebrata</taxon>
        <taxon>Euteleostomi</taxon>
        <taxon>Amphibia</taxon>
        <taxon>Batrachia</taxon>
        <taxon>Anura</taxon>
        <taxon>Pipoidea</taxon>
        <taxon>Pipidae</taxon>
        <taxon>Xenopodinae</taxon>
        <taxon>Xenopus</taxon>
        <taxon>Xenopus</taxon>
    </lineage>
</organism>
<feature type="transmembrane region" description="Helical" evidence="10">
    <location>
        <begin position="139"/>
        <end position="159"/>
    </location>
</feature>
<dbReference type="GO" id="GO:0007608">
    <property type="term" value="P:sensory perception of smell"/>
    <property type="evidence" value="ECO:0007669"/>
    <property type="project" value="UniProtKB-KW"/>
</dbReference>
<evidence type="ECO:0000256" key="5">
    <source>
        <dbReference type="ARBA" id="ARBA00022725"/>
    </source>
</evidence>
<evidence type="ECO:0000313" key="13">
    <source>
        <dbReference type="Proteomes" id="UP000694892"/>
    </source>
</evidence>
<dbReference type="PANTHER" id="PTHR24242">
    <property type="entry name" value="G-PROTEIN COUPLED RECEPTOR"/>
    <property type="match status" value="1"/>
</dbReference>
<evidence type="ECO:0000256" key="1">
    <source>
        <dbReference type="ARBA" id="ARBA00004651"/>
    </source>
</evidence>
<keyword evidence="3" id="KW-0716">Sensory transduction</keyword>
<dbReference type="Proteomes" id="UP000694892">
    <property type="component" value="Chromosome 8L"/>
</dbReference>
<evidence type="ECO:0000256" key="6">
    <source>
        <dbReference type="ARBA" id="ARBA00022989"/>
    </source>
</evidence>
<gene>
    <name evidence="12" type="ORF">XELAEV_18040172mg</name>
</gene>
<evidence type="ECO:0000259" key="11">
    <source>
        <dbReference type="PROSITE" id="PS50262"/>
    </source>
</evidence>
<evidence type="ECO:0000256" key="7">
    <source>
        <dbReference type="ARBA" id="ARBA00023040"/>
    </source>
</evidence>
<feature type="transmembrane region" description="Helical" evidence="10">
    <location>
        <begin position="244"/>
        <end position="263"/>
    </location>
</feature>
<dbReference type="PROSITE" id="PS50262">
    <property type="entry name" value="G_PROTEIN_RECEP_F1_2"/>
    <property type="match status" value="1"/>
</dbReference>
<evidence type="ECO:0000313" key="12">
    <source>
        <dbReference type="EMBL" id="OCT68866.1"/>
    </source>
</evidence>
<keyword evidence="5" id="KW-0552">Olfaction</keyword>
<dbReference type="PRINTS" id="PR00237">
    <property type="entry name" value="GPCRRHODOPSN"/>
</dbReference>
<keyword evidence="6 10" id="KW-1133">Transmembrane helix</keyword>
<evidence type="ECO:0000256" key="8">
    <source>
        <dbReference type="ARBA" id="ARBA00023136"/>
    </source>
</evidence>
<evidence type="ECO:0000256" key="10">
    <source>
        <dbReference type="SAM" id="Phobius"/>
    </source>
</evidence>
<dbReference type="Gene3D" id="1.20.1070.10">
    <property type="entry name" value="Rhodopsin 7-helix transmembrane proteins"/>
    <property type="match status" value="1"/>
</dbReference>
<dbReference type="AlphaFoldDB" id="A0A974H914"/>
<dbReference type="InterPro" id="IPR000276">
    <property type="entry name" value="GPCR_Rhodpsn"/>
</dbReference>
<feature type="transmembrane region" description="Helical" evidence="10">
    <location>
        <begin position="171"/>
        <end position="196"/>
    </location>
</feature>
<protein>
    <recommendedName>
        <fullName evidence="11">G-protein coupled receptors family 1 profile domain-containing protein</fullName>
    </recommendedName>
</protein>
<name>A0A974H914_XENLA</name>
<evidence type="ECO:0000256" key="9">
    <source>
        <dbReference type="ARBA" id="ARBA00023170"/>
    </source>
</evidence>
<dbReference type="GO" id="GO:0005886">
    <property type="term" value="C:plasma membrane"/>
    <property type="evidence" value="ECO:0007669"/>
    <property type="project" value="UniProtKB-SubCell"/>
</dbReference>
<dbReference type="PANTHER" id="PTHR24242:SF253">
    <property type="entry name" value="OLFACTORY RECEPTOR-RELATED"/>
    <property type="match status" value="1"/>
</dbReference>
<dbReference type="OMA" id="KIMIFTI"/>
<accession>A0A974H914</accession>
<keyword evidence="7" id="KW-0297">G-protein coupled receptor</keyword>
<feature type="domain" description="G-protein coupled receptors family 1 profile" evidence="11">
    <location>
        <begin position="40"/>
        <end position="261"/>
    </location>
</feature>
<dbReference type="Pfam" id="PF00001">
    <property type="entry name" value="7tm_1"/>
    <property type="match status" value="1"/>
</dbReference>
<keyword evidence="8 10" id="KW-0472">Membrane</keyword>
<feature type="transmembrane region" description="Helical" evidence="10">
    <location>
        <begin position="24"/>
        <end position="47"/>
    </location>
</feature>
<keyword evidence="7" id="KW-0807">Transducer</keyword>
<feature type="transmembrane region" description="Helical" evidence="10">
    <location>
        <begin position="208"/>
        <end position="232"/>
    </location>
</feature>
<evidence type="ECO:0000256" key="4">
    <source>
        <dbReference type="ARBA" id="ARBA00022692"/>
    </source>
</evidence>
<dbReference type="SUPFAM" id="SSF81321">
    <property type="entry name" value="Family A G protein-coupled receptor-like"/>
    <property type="match status" value="1"/>
</dbReference>
<proteinExistence type="predicted"/>
<evidence type="ECO:0000256" key="2">
    <source>
        <dbReference type="ARBA" id="ARBA00022475"/>
    </source>
</evidence>
<keyword evidence="9" id="KW-0675">Receptor</keyword>
<evidence type="ECO:0000256" key="3">
    <source>
        <dbReference type="ARBA" id="ARBA00022606"/>
    </source>
</evidence>
<keyword evidence="2" id="KW-1003">Cell membrane</keyword>
<feature type="transmembrane region" description="Helical" evidence="10">
    <location>
        <begin position="97"/>
        <end position="119"/>
    </location>
</feature>
<comment type="subcellular location">
    <subcellularLocation>
        <location evidence="1">Cell membrane</location>
        <topology evidence="1">Multi-pass membrane protein</topology>
    </subcellularLocation>
</comment>
<feature type="transmembrane region" description="Helical" evidence="10">
    <location>
        <begin position="59"/>
        <end position="77"/>
    </location>
</feature>
<dbReference type="InterPro" id="IPR050939">
    <property type="entry name" value="Olfactory_GPCR1"/>
</dbReference>
<reference evidence="13" key="1">
    <citation type="journal article" date="2016" name="Nature">
        <title>Genome evolution in the allotetraploid frog Xenopus laevis.</title>
        <authorList>
            <person name="Session A.M."/>
            <person name="Uno Y."/>
            <person name="Kwon T."/>
            <person name="Chapman J.A."/>
            <person name="Toyoda A."/>
            <person name="Takahashi S."/>
            <person name="Fukui A."/>
            <person name="Hikosaka A."/>
            <person name="Suzuki A."/>
            <person name="Kondo M."/>
            <person name="van Heeringen S.J."/>
            <person name="Quigley I."/>
            <person name="Heinz S."/>
            <person name="Ogino H."/>
            <person name="Ochi H."/>
            <person name="Hellsten U."/>
            <person name="Lyons J.B."/>
            <person name="Simakov O."/>
            <person name="Putnam N."/>
            <person name="Stites J."/>
            <person name="Kuroki Y."/>
            <person name="Tanaka T."/>
            <person name="Michiue T."/>
            <person name="Watanabe M."/>
            <person name="Bogdanovic O."/>
            <person name="Lister R."/>
            <person name="Georgiou G."/>
            <person name="Paranjpe S.S."/>
            <person name="van Kruijsbergen I."/>
            <person name="Shu S."/>
            <person name="Carlson J."/>
            <person name="Kinoshita T."/>
            <person name="Ohta Y."/>
            <person name="Mawaribuchi S."/>
            <person name="Jenkins J."/>
            <person name="Grimwood J."/>
            <person name="Schmutz J."/>
            <person name="Mitros T."/>
            <person name="Mozaffari S.V."/>
            <person name="Suzuki Y."/>
            <person name="Haramoto Y."/>
            <person name="Yamamoto T.S."/>
            <person name="Takagi C."/>
            <person name="Heald R."/>
            <person name="Miller K."/>
            <person name="Haudenschild C."/>
            <person name="Kitzman J."/>
            <person name="Nakayama T."/>
            <person name="Izutsu Y."/>
            <person name="Robert J."/>
            <person name="Fortriede J."/>
            <person name="Burns K."/>
            <person name="Lotay V."/>
            <person name="Karimi K."/>
            <person name="Yasuoka Y."/>
            <person name="Dichmann D.S."/>
            <person name="Flajnik M.F."/>
            <person name="Houston D.W."/>
            <person name="Shendure J."/>
            <person name="DuPasquier L."/>
            <person name="Vize P.D."/>
            <person name="Zorn A.M."/>
            <person name="Ito M."/>
            <person name="Marcotte E.M."/>
            <person name="Wallingford J.B."/>
            <person name="Ito Y."/>
            <person name="Asashima M."/>
            <person name="Ueno N."/>
            <person name="Matsuda Y."/>
            <person name="Veenstra G.J."/>
            <person name="Fujiyama A."/>
            <person name="Harland R.M."/>
            <person name="Taira M."/>
            <person name="Rokhsar D.S."/>
        </authorList>
    </citation>
    <scope>NUCLEOTIDE SEQUENCE [LARGE SCALE GENOMIC DNA]</scope>
    <source>
        <strain evidence="13">J</strain>
    </source>
</reference>
<sequence length="288" mass="33157">MCENNSGVTEFLMLGFQGSYNFKIMIFTIFLVIYAVILTGNLLIILLTSTSKNLNFPMYSFLKHLALVDILFTSNILPKLLHVTFTEGGLIHKNACFFQYYIHSISIYSQSLVITVMSFDRYLAICHPLRYSSIMNQKLCFYLIFWSWATGFFLIPTLSSSNTAIVKWDDFTLSILLLFLPCLFVLLSYLYIFITIAKISSFAGKKKAFSTCSSHLATVCTYYGSIITVYIFTDGKRALQENKLRSLIYTVLTPLFNPIMYSLRNREIQNALKDLISKKKRRNNTSRR</sequence>